<protein>
    <recommendedName>
        <fullName evidence="5 8">ATP phosphoribosyltransferase regulatory subunit</fullName>
    </recommendedName>
</protein>
<name>A0ABQ1GJA3_9BACL</name>
<feature type="domain" description="Aminoacyl-transfer RNA synthetases class-II family profile" evidence="9">
    <location>
        <begin position="35"/>
        <end position="338"/>
    </location>
</feature>
<keyword evidence="10" id="KW-0328">Glycosyltransferase</keyword>
<keyword evidence="11" id="KW-1185">Reference proteome</keyword>
<keyword evidence="10" id="KW-0808">Transferase</keyword>
<evidence type="ECO:0000256" key="1">
    <source>
        <dbReference type="ARBA" id="ARBA00004496"/>
    </source>
</evidence>
<dbReference type="CDD" id="cd00773">
    <property type="entry name" value="HisRS-like_core"/>
    <property type="match status" value="1"/>
</dbReference>
<dbReference type="HAMAP" id="MF_00125">
    <property type="entry name" value="HisZ"/>
    <property type="match status" value="1"/>
</dbReference>
<comment type="caution">
    <text evidence="10">The sequence shown here is derived from an EMBL/GenBank/DDBJ whole genome shotgun (WGS) entry which is preliminary data.</text>
</comment>
<comment type="subcellular location">
    <subcellularLocation>
        <location evidence="1 8">Cytoplasm</location>
    </subcellularLocation>
</comment>
<organism evidence="10 11">
    <name type="scientific">Kroppenstedtia guangzhouensis</name>
    <dbReference type="NCBI Taxonomy" id="1274356"/>
    <lineage>
        <taxon>Bacteria</taxon>
        <taxon>Bacillati</taxon>
        <taxon>Bacillota</taxon>
        <taxon>Bacilli</taxon>
        <taxon>Bacillales</taxon>
        <taxon>Thermoactinomycetaceae</taxon>
        <taxon>Kroppenstedtia</taxon>
    </lineage>
</organism>
<evidence type="ECO:0000259" key="9">
    <source>
        <dbReference type="PROSITE" id="PS50862"/>
    </source>
</evidence>
<dbReference type="PROSITE" id="PS50862">
    <property type="entry name" value="AA_TRNA_LIGASE_II"/>
    <property type="match status" value="1"/>
</dbReference>
<evidence type="ECO:0000256" key="4">
    <source>
        <dbReference type="ARBA" id="ARBA00011496"/>
    </source>
</evidence>
<dbReference type="Gene3D" id="3.30.930.10">
    <property type="entry name" value="Bira Bifunctional Protein, Domain 2"/>
    <property type="match status" value="1"/>
</dbReference>
<evidence type="ECO:0000256" key="8">
    <source>
        <dbReference type="HAMAP-Rule" id="MF_00125"/>
    </source>
</evidence>
<keyword evidence="8" id="KW-0028">Amino-acid biosynthesis</keyword>
<evidence type="ECO:0000256" key="6">
    <source>
        <dbReference type="ARBA" id="ARBA00022490"/>
    </source>
</evidence>
<dbReference type="InterPro" id="IPR045864">
    <property type="entry name" value="aa-tRNA-synth_II/BPL/LPL"/>
</dbReference>
<evidence type="ECO:0000256" key="3">
    <source>
        <dbReference type="ARBA" id="ARBA00005539"/>
    </source>
</evidence>
<comment type="function">
    <text evidence="7 8">Required for the first step of histidine biosynthesis. May allow the feedback regulation of ATP phosphoribosyltransferase activity by histidine.</text>
</comment>
<dbReference type="PIRSF" id="PIRSF001549">
    <property type="entry name" value="His-tRNA_synth"/>
    <property type="match status" value="1"/>
</dbReference>
<dbReference type="PANTHER" id="PTHR43707:SF1">
    <property type="entry name" value="HISTIDINE--TRNA LIGASE, MITOCHONDRIAL-RELATED"/>
    <property type="match status" value="1"/>
</dbReference>
<dbReference type="InterPro" id="IPR041715">
    <property type="entry name" value="HisRS-like_core"/>
</dbReference>
<reference evidence="11" key="1">
    <citation type="journal article" date="2019" name="Int. J. Syst. Evol. Microbiol.">
        <title>The Global Catalogue of Microorganisms (GCM) 10K type strain sequencing project: providing services to taxonomists for standard genome sequencing and annotation.</title>
        <authorList>
            <consortium name="The Broad Institute Genomics Platform"/>
            <consortium name="The Broad Institute Genome Sequencing Center for Infectious Disease"/>
            <person name="Wu L."/>
            <person name="Ma J."/>
        </authorList>
    </citation>
    <scope>NUCLEOTIDE SEQUENCE [LARGE SCALE GENOMIC DNA]</scope>
    <source>
        <strain evidence="11">CGMCC 1.12404</strain>
    </source>
</reference>
<dbReference type="SUPFAM" id="SSF55681">
    <property type="entry name" value="Class II aaRS and biotin synthetases"/>
    <property type="match status" value="1"/>
</dbReference>
<dbReference type="EMBL" id="BMEX01000005">
    <property type="protein sequence ID" value="GGA44981.1"/>
    <property type="molecule type" value="Genomic_DNA"/>
</dbReference>
<dbReference type="InterPro" id="IPR004517">
    <property type="entry name" value="HisZ"/>
</dbReference>
<comment type="subunit">
    <text evidence="4 8">Heteromultimer composed of HisG and HisZ subunits.</text>
</comment>
<evidence type="ECO:0000313" key="11">
    <source>
        <dbReference type="Proteomes" id="UP000617979"/>
    </source>
</evidence>
<dbReference type="InterPro" id="IPR004516">
    <property type="entry name" value="HisRS/HisZ"/>
</dbReference>
<sequence>MPKPRQFEKPMGVRDFLPDFVNGKKWVEKQVGACFSSWGYREVITPTLEYFDTVGTASAIEEQKLFKLLDGQGQTLILRPDQTAPIARVISSVMREEPLPIRLSYHAGVFRSQEREAGRNAEFFQSGVELVGDGSPEADAEVVALAVECLQACGVRNIRVAVGHIGLLEALLQEELADREAVTELKKSLGRRNLVQFREKVRASGLPEQSQQRLLSLLSLRGERQVLHRLRDESRGEASAAGCAHLEAMWDALENWGVASYVMLDLSLIGSLDYYTGMYFEGYGADGYYLLSGGRYDRLMDLFGRPAPARGFALKTDRLVMACPERTEPRETVALVYPRRMHREACRQAKDLRRRGNRVTLFIVESGFSSEGLAGFDQVVEVREKDGD</sequence>
<dbReference type="NCBIfam" id="TIGR00443">
    <property type="entry name" value="hisZ_biosyn_reg"/>
    <property type="match status" value="1"/>
</dbReference>
<evidence type="ECO:0000313" key="10">
    <source>
        <dbReference type="EMBL" id="GGA44981.1"/>
    </source>
</evidence>
<evidence type="ECO:0000256" key="2">
    <source>
        <dbReference type="ARBA" id="ARBA00004667"/>
    </source>
</evidence>
<dbReference type="GO" id="GO:0016757">
    <property type="term" value="F:glycosyltransferase activity"/>
    <property type="evidence" value="ECO:0007669"/>
    <property type="project" value="UniProtKB-KW"/>
</dbReference>
<comment type="similarity">
    <text evidence="3 8">Belongs to the class-II aminoacyl-tRNA synthetase family. HisZ subfamily.</text>
</comment>
<dbReference type="InterPro" id="IPR006195">
    <property type="entry name" value="aa-tRNA-synth_II"/>
</dbReference>
<comment type="miscellaneous">
    <text evidence="8">This function is generally fulfilled by the C-terminal part of HisG, which is missing in some bacteria such as this one.</text>
</comment>
<evidence type="ECO:0000256" key="7">
    <source>
        <dbReference type="ARBA" id="ARBA00025246"/>
    </source>
</evidence>
<keyword evidence="8" id="KW-0368">Histidine biosynthesis</keyword>
<dbReference type="PANTHER" id="PTHR43707">
    <property type="entry name" value="HISTIDYL-TRNA SYNTHETASE"/>
    <property type="match status" value="1"/>
</dbReference>
<accession>A0ABQ1GJA3</accession>
<keyword evidence="6 8" id="KW-0963">Cytoplasm</keyword>
<proteinExistence type="inferred from homology"/>
<dbReference type="Pfam" id="PF13393">
    <property type="entry name" value="tRNA-synt_His"/>
    <property type="match status" value="1"/>
</dbReference>
<comment type="pathway">
    <text evidence="2 8">Amino-acid biosynthesis; L-histidine biosynthesis; L-histidine from 5-phospho-alpha-D-ribose 1-diphosphate: step 1/9.</text>
</comment>
<dbReference type="NCBIfam" id="NF008941">
    <property type="entry name" value="PRK12292.2-4"/>
    <property type="match status" value="1"/>
</dbReference>
<dbReference type="RefSeq" id="WP_188432041.1">
    <property type="nucleotide sequence ID" value="NZ_BMEX01000005.1"/>
</dbReference>
<gene>
    <name evidence="8 10" type="primary">hisZ</name>
    <name evidence="10" type="ORF">GCM10007416_17600</name>
</gene>
<dbReference type="Proteomes" id="UP000617979">
    <property type="component" value="Unassembled WGS sequence"/>
</dbReference>
<evidence type="ECO:0000256" key="5">
    <source>
        <dbReference type="ARBA" id="ARBA00020397"/>
    </source>
</evidence>